<dbReference type="PANTHER" id="PTHR33361:SF2">
    <property type="entry name" value="DUF885 DOMAIN-CONTAINING PROTEIN"/>
    <property type="match status" value="1"/>
</dbReference>
<dbReference type="OrthoDB" id="5959877at2759"/>
<keyword evidence="2" id="KW-1185">Reference proteome</keyword>
<protein>
    <recommendedName>
        <fullName evidence="3">X-Pro dipeptidyl-peptidase</fullName>
    </recommendedName>
</protein>
<dbReference type="InterPro" id="IPR010281">
    <property type="entry name" value="DUF885"/>
</dbReference>
<accession>A0A194VZR8</accession>
<organism evidence="1 2">
    <name type="scientific">Cytospora mali</name>
    <name type="common">Apple Valsa canker fungus</name>
    <name type="synonym">Valsa mali</name>
    <dbReference type="NCBI Taxonomy" id="578113"/>
    <lineage>
        <taxon>Eukaryota</taxon>
        <taxon>Fungi</taxon>
        <taxon>Dikarya</taxon>
        <taxon>Ascomycota</taxon>
        <taxon>Pezizomycotina</taxon>
        <taxon>Sordariomycetes</taxon>
        <taxon>Sordariomycetidae</taxon>
        <taxon>Diaporthales</taxon>
        <taxon>Cytosporaceae</taxon>
        <taxon>Cytospora</taxon>
    </lineage>
</organism>
<gene>
    <name evidence="1" type="ORF">VM1G_05658</name>
</gene>
<dbReference type="Pfam" id="PF05960">
    <property type="entry name" value="DUF885"/>
    <property type="match status" value="1"/>
</dbReference>
<evidence type="ECO:0008006" key="3">
    <source>
        <dbReference type="Google" id="ProtNLM"/>
    </source>
</evidence>
<name>A0A194VZR8_CYTMA</name>
<dbReference type="SMR" id="A0A194VZR8"/>
<sequence length="655" mass="75158">MSYTLHADGSPEPIDLTVHTFGDASRQIISTFTTCTADEHIPKQRILTEPDWEDDSFSDDEQWTPPASPCATWQANLMAATAKKHRPGVMETESMQDRIVRVTADEEALKRFYSVGFSHNRYRALLKFYSEELESLKQAPFETYVQDSRVDYLLLHGYLNWGLRQVKLDRKRNGDAEPLLPFAPDLVRLFEARQACQFQELEAKRVAEVMHGATGKIQETALLVKSGRLKVTKEAAYRAVKNTKILGDMLAELNEFLTGYEPLYDWWVKAPHAALIKALDSFVPVVETKLAGMHPDKPDEIIGEPIGRHGLLVELEAEMVPYTPEELLSIANEKYAWCEEEMKKAASELGFGDDWRAALRHVQDIYVEPGKQPQLVKSLVDQGAAYVKKHDLVTVPPMVERTWRMFMMSPAAQKVNPFFLGGPSIIVSYPTADMAHEDKLMSMRGNGPHLSKATAFHEMIPGHHLQIFMRKRYKPYRALFDTPFYVEGWAMYWELVFWDRGDFFTSPEDRIGTLFWRMHRCARILFSLKFHLGQLTPQQCVDLLVDMVGHERVTAEGEVRRSLNGDYSPLYQAGYFLGAMQLYALREEVLGKGLMEEKEFHDRVLRANEMPIELLRALILMKDLSREYKSKWKFHGPVGENLEVSPLRLMGTCHY</sequence>
<reference evidence="1" key="1">
    <citation type="submission" date="2014-12" db="EMBL/GenBank/DDBJ databases">
        <title>Genome Sequence of Valsa Canker Pathogens Uncovers a Specific Adaption of Colonization on Woody Bark.</title>
        <authorList>
            <person name="Yin Z."/>
            <person name="Liu H."/>
            <person name="Gao X."/>
            <person name="Li Z."/>
            <person name="Song N."/>
            <person name="Ke X."/>
            <person name="Dai Q."/>
            <person name="Wu Y."/>
            <person name="Sun Y."/>
            <person name="Xu J.-R."/>
            <person name="Kang Z.K."/>
            <person name="Wang L."/>
            <person name="Huang L."/>
        </authorList>
    </citation>
    <scope>NUCLEOTIDE SEQUENCE [LARGE SCALE GENOMIC DNA]</scope>
    <source>
        <strain evidence="1">03-8</strain>
    </source>
</reference>
<evidence type="ECO:0000313" key="2">
    <source>
        <dbReference type="Proteomes" id="UP000078559"/>
    </source>
</evidence>
<evidence type="ECO:0000313" key="1">
    <source>
        <dbReference type="EMBL" id="KUI69751.1"/>
    </source>
</evidence>
<proteinExistence type="predicted"/>
<dbReference type="EMBL" id="CM003102">
    <property type="protein sequence ID" value="KUI69751.1"/>
    <property type="molecule type" value="Genomic_DNA"/>
</dbReference>
<dbReference type="SUPFAM" id="SSF55486">
    <property type="entry name" value="Metalloproteases ('zincins'), catalytic domain"/>
    <property type="match status" value="1"/>
</dbReference>
<dbReference type="PANTHER" id="PTHR33361">
    <property type="entry name" value="GLR0591 PROTEIN"/>
    <property type="match status" value="1"/>
</dbReference>
<dbReference type="Proteomes" id="UP000078559">
    <property type="component" value="Chromosome 5"/>
</dbReference>
<dbReference type="AlphaFoldDB" id="A0A194VZR8"/>